<proteinExistence type="predicted"/>
<protein>
    <recommendedName>
        <fullName evidence="3">YD repeat (Two copies)</fullName>
    </recommendedName>
</protein>
<dbReference type="Proteomes" id="UP000003167">
    <property type="component" value="Unassembled WGS sequence"/>
</dbReference>
<reference evidence="1 2" key="1">
    <citation type="submission" date="2011-12" db="EMBL/GenBank/DDBJ databases">
        <title>The Genome Sequence of Prevotella maculosa OT 289.</title>
        <authorList>
            <consortium name="The Broad Institute Genome Sequencing Platform"/>
            <person name="Earl A."/>
            <person name="Ward D."/>
            <person name="Feldgarden M."/>
            <person name="Gevers D."/>
            <person name="Izard J."/>
            <person name="Blanton J.M."/>
            <person name="Mathney J."/>
            <person name="Tanner A.C."/>
            <person name="Dewhirst F.E."/>
            <person name="Young S.K."/>
            <person name="Zeng Q."/>
            <person name="Gargeya S."/>
            <person name="Fitzgerald M."/>
            <person name="Haas B."/>
            <person name="Abouelleil A."/>
            <person name="Alvarado L."/>
            <person name="Arachchi H.M."/>
            <person name="Berlin A."/>
            <person name="Chapman S.B."/>
            <person name="Gearin G."/>
            <person name="Goldberg J."/>
            <person name="Griggs A."/>
            <person name="Gujja S."/>
            <person name="Hansen M."/>
            <person name="Heiman D."/>
            <person name="Howarth C."/>
            <person name="Larimer J."/>
            <person name="Lui A."/>
            <person name="MacDonald P.J.P."/>
            <person name="McCowen C."/>
            <person name="Montmayeur A."/>
            <person name="Murphy C."/>
            <person name="Neiman D."/>
            <person name="Pearson M."/>
            <person name="Priest M."/>
            <person name="Roberts A."/>
            <person name="Saif S."/>
            <person name="Shea T."/>
            <person name="Sisk P."/>
            <person name="Stolte C."/>
            <person name="Sykes S."/>
            <person name="Wortman J."/>
            <person name="Nusbaum C."/>
            <person name="Birren B."/>
        </authorList>
    </citation>
    <scope>NUCLEOTIDE SEQUENCE [LARGE SCALE GENOMIC DNA]</scope>
    <source>
        <strain evidence="1 2">OT 289</strain>
    </source>
</reference>
<accession>H1HLQ1</accession>
<organism evidence="1 2">
    <name type="scientific">Segatella maculosa OT 289</name>
    <dbReference type="NCBI Taxonomy" id="999422"/>
    <lineage>
        <taxon>Bacteria</taxon>
        <taxon>Pseudomonadati</taxon>
        <taxon>Bacteroidota</taxon>
        <taxon>Bacteroidia</taxon>
        <taxon>Bacteroidales</taxon>
        <taxon>Prevotellaceae</taxon>
        <taxon>Segatella</taxon>
    </lineage>
</organism>
<evidence type="ECO:0000313" key="1">
    <source>
        <dbReference type="EMBL" id="EHO71649.1"/>
    </source>
</evidence>
<dbReference type="Pfam" id="PF12930">
    <property type="entry name" value="DUF3836"/>
    <property type="match status" value="1"/>
</dbReference>
<dbReference type="OrthoDB" id="1069664at2"/>
<dbReference type="InterPro" id="IPR024339">
    <property type="entry name" value="DUF3836"/>
</dbReference>
<comment type="caution">
    <text evidence="1">The sequence shown here is derived from an EMBL/GenBank/DDBJ whole genome shotgun (WGS) entry which is preliminary data.</text>
</comment>
<evidence type="ECO:0008006" key="3">
    <source>
        <dbReference type="Google" id="ProtNLM"/>
    </source>
</evidence>
<sequence length="171" mass="19762">MELIITSTTIAAMFFNISTSSVSNGYCYNAETNGNEVNKITVFEASGKYLGRKLQYRFDYDALGRLANKEAQRWNNLTEQWENVYKLVYHYTETGFRLSRHDWDKKTQSYGKATTLTDYEMLGDRLMAVTTYSWNTRKNDYTKVDGFVIMDPHEGLLLAESLSPILANEQK</sequence>
<dbReference type="PATRIC" id="fig|999422.3.peg.1128"/>
<name>H1HLQ1_9BACT</name>
<dbReference type="HOGENOM" id="CLU_133247_1_1_10"/>
<dbReference type="Gene3D" id="2.40.128.720">
    <property type="match status" value="1"/>
</dbReference>
<dbReference type="STRING" id="999422.HMPREF9944_01095"/>
<dbReference type="AlphaFoldDB" id="H1HLQ1"/>
<keyword evidence="2" id="KW-1185">Reference proteome</keyword>
<dbReference type="EMBL" id="AGEK01000020">
    <property type="protein sequence ID" value="EHO71649.1"/>
    <property type="molecule type" value="Genomic_DNA"/>
</dbReference>
<evidence type="ECO:0000313" key="2">
    <source>
        <dbReference type="Proteomes" id="UP000003167"/>
    </source>
</evidence>
<dbReference type="RefSeq" id="WP_008564959.1">
    <property type="nucleotide sequence ID" value="NZ_JH594502.1"/>
</dbReference>
<gene>
    <name evidence="1" type="ORF">HMPREF9944_01095</name>
</gene>